<reference evidence="1 2" key="1">
    <citation type="submission" date="2016-12" db="EMBL/GenBank/DDBJ databases">
        <authorList>
            <person name="Song W.-J."/>
            <person name="Kurnit D.M."/>
        </authorList>
    </citation>
    <scope>NUCLEOTIDE SEQUENCE [LARGE SCALE GENOMIC DNA]</scope>
    <source>
        <strain evidence="1 2">DSM 19599</strain>
    </source>
</reference>
<dbReference type="RefSeq" id="WP_073631746.1">
    <property type="nucleotide sequence ID" value="NZ_FRXO01000011.1"/>
</dbReference>
<dbReference type="STRING" id="1123029.SAMN02745172_03852"/>
<dbReference type="EMBL" id="FRXO01000011">
    <property type="protein sequence ID" value="SHO67179.1"/>
    <property type="molecule type" value="Genomic_DNA"/>
</dbReference>
<dbReference type="OrthoDB" id="5416084at2"/>
<gene>
    <name evidence="1" type="ORF">SAMN02745172_03852</name>
</gene>
<keyword evidence="2" id="KW-1185">Reference proteome</keyword>
<sequence>MTIASSLDLFTGGQLRAAVAAAGEAVKAAPGDIASRSLLAEYLCVAGELERAERQFEAIAAQDPKTSVQVMTLRQLVRADMMRRQVWKDGRAPEFLAEPPAHAAARLEALMHLRNGDVAAAAESVARAEDLRPQVSGMAGDVPFDDFRDLDDLIGGVLEVMTTTGKYYWVPMEQIEQAEFLPPSRPLDTAWRTVMLSVRGGPEGEVVIPGIYPVTGEAPSEAALTGRETDWIEEAPSFVRGQGLRCFLVGEESVSVLDLRTLTFKAD</sequence>
<dbReference type="AlphaFoldDB" id="A0A1M7ZQU6"/>
<proteinExistence type="predicted"/>
<evidence type="ECO:0000313" key="1">
    <source>
        <dbReference type="EMBL" id="SHO67179.1"/>
    </source>
</evidence>
<dbReference type="InterPro" id="IPR011990">
    <property type="entry name" value="TPR-like_helical_dom_sf"/>
</dbReference>
<dbReference type="SUPFAM" id="SSF144059">
    <property type="entry name" value="ImpE-like"/>
    <property type="match status" value="1"/>
</dbReference>
<dbReference type="InterPro" id="IPR009211">
    <property type="entry name" value="TagJ"/>
</dbReference>
<dbReference type="Pfam" id="PF14559">
    <property type="entry name" value="TPR_19"/>
    <property type="match status" value="1"/>
</dbReference>
<dbReference type="Pfam" id="PF07024">
    <property type="entry name" value="ImpE"/>
    <property type="match status" value="1"/>
</dbReference>
<protein>
    <submittedName>
        <fullName evidence="1">Type VI secretion system protein ImpE</fullName>
    </submittedName>
</protein>
<accession>A0A1M7ZQU6</accession>
<dbReference type="PIRSF" id="PIRSF029288">
    <property type="entry name" value="SciE_ImpE"/>
    <property type="match status" value="1"/>
</dbReference>
<organism evidence="1 2">
    <name type="scientific">Pseudoxanthobacter soli DSM 19599</name>
    <dbReference type="NCBI Taxonomy" id="1123029"/>
    <lineage>
        <taxon>Bacteria</taxon>
        <taxon>Pseudomonadati</taxon>
        <taxon>Pseudomonadota</taxon>
        <taxon>Alphaproteobacteria</taxon>
        <taxon>Hyphomicrobiales</taxon>
        <taxon>Segnochrobactraceae</taxon>
        <taxon>Pseudoxanthobacter</taxon>
    </lineage>
</organism>
<dbReference type="Proteomes" id="UP000186406">
    <property type="component" value="Unassembled WGS sequence"/>
</dbReference>
<dbReference type="Gene3D" id="1.25.40.10">
    <property type="entry name" value="Tetratricopeptide repeat domain"/>
    <property type="match status" value="1"/>
</dbReference>
<evidence type="ECO:0000313" key="2">
    <source>
        <dbReference type="Proteomes" id="UP000186406"/>
    </source>
</evidence>
<name>A0A1M7ZQU6_9HYPH</name>